<keyword evidence="1" id="KW-1133">Transmembrane helix</keyword>
<keyword evidence="1" id="KW-0812">Transmembrane</keyword>
<organism evidence="2 3">
    <name type="scientific">Kibdelosporangium philippinense</name>
    <dbReference type="NCBI Taxonomy" id="211113"/>
    <lineage>
        <taxon>Bacteria</taxon>
        <taxon>Bacillati</taxon>
        <taxon>Actinomycetota</taxon>
        <taxon>Actinomycetes</taxon>
        <taxon>Pseudonocardiales</taxon>
        <taxon>Pseudonocardiaceae</taxon>
        <taxon>Kibdelosporangium</taxon>
    </lineage>
</organism>
<proteinExistence type="predicted"/>
<keyword evidence="1" id="KW-0472">Membrane</keyword>
<feature type="transmembrane region" description="Helical" evidence="1">
    <location>
        <begin position="20"/>
        <end position="45"/>
    </location>
</feature>
<dbReference type="Proteomes" id="UP001521150">
    <property type="component" value="Unassembled WGS sequence"/>
</dbReference>
<evidence type="ECO:0000313" key="3">
    <source>
        <dbReference type="Proteomes" id="UP001521150"/>
    </source>
</evidence>
<evidence type="ECO:0000313" key="2">
    <source>
        <dbReference type="EMBL" id="MCE7002372.1"/>
    </source>
</evidence>
<protein>
    <submittedName>
        <fullName evidence="2">Uncharacterized protein</fullName>
    </submittedName>
</protein>
<keyword evidence="3" id="KW-1185">Reference proteome</keyword>
<dbReference type="EMBL" id="JAJVCN010000001">
    <property type="protein sequence ID" value="MCE7002372.1"/>
    <property type="molecule type" value="Genomic_DNA"/>
</dbReference>
<reference evidence="2 3" key="1">
    <citation type="submission" date="2021-12" db="EMBL/GenBank/DDBJ databases">
        <title>Genome sequence of Kibdelosporangium philippinense ATCC 49844.</title>
        <authorList>
            <person name="Fedorov E.A."/>
            <person name="Omeragic M."/>
            <person name="Shalygina K.F."/>
            <person name="Maclea K.S."/>
        </authorList>
    </citation>
    <scope>NUCLEOTIDE SEQUENCE [LARGE SCALE GENOMIC DNA]</scope>
    <source>
        <strain evidence="2 3">ATCC 49844</strain>
    </source>
</reference>
<accession>A0ABS8Z4G7</accession>
<gene>
    <name evidence="2" type="ORF">LWC34_05930</name>
</gene>
<sequence length="86" mass="9639">MMPQLVTVRVRRPDRRTIRVWVPVLPVVLVLSPILLLAAVGVVVACRMYQVNAMRALATGWRVFWALSGTRFDVEYGGTGVLVSMR</sequence>
<name>A0ABS8Z4G7_9PSEU</name>
<comment type="caution">
    <text evidence="2">The sequence shown here is derived from an EMBL/GenBank/DDBJ whole genome shotgun (WGS) entry which is preliminary data.</text>
</comment>
<evidence type="ECO:0000256" key="1">
    <source>
        <dbReference type="SAM" id="Phobius"/>
    </source>
</evidence>
<dbReference type="RefSeq" id="WP_233723435.1">
    <property type="nucleotide sequence ID" value="NZ_JAJVCN010000001.1"/>
</dbReference>